<dbReference type="Pfam" id="PF18272">
    <property type="entry name" value="ssDNA_TraI_N"/>
    <property type="match status" value="1"/>
</dbReference>
<dbReference type="NCBIfam" id="TIGR02760">
    <property type="entry name" value="TraI_TIGR"/>
    <property type="match status" value="1"/>
</dbReference>
<feature type="domain" description="TrwC relaxase" evidence="2">
    <location>
        <begin position="10"/>
        <end position="282"/>
    </location>
</feature>
<dbReference type="CDD" id="cd18809">
    <property type="entry name" value="SF1_C_RecD"/>
    <property type="match status" value="1"/>
</dbReference>
<dbReference type="InterPro" id="IPR014059">
    <property type="entry name" value="TraI/TrwC_relax"/>
</dbReference>
<dbReference type="Pfam" id="PF18340">
    <property type="entry name" value="TraI_2B"/>
    <property type="match status" value="1"/>
</dbReference>
<gene>
    <name evidence="6" type="primary">traI</name>
    <name evidence="6" type="ORF">J1784_07220</name>
</gene>
<name>A0ABS6LDG3_9GAMM</name>
<feature type="domain" description="TraI N-terminal subdomain" evidence="3">
    <location>
        <begin position="573"/>
        <end position="622"/>
    </location>
</feature>
<dbReference type="Pfam" id="PF08751">
    <property type="entry name" value="TrwC"/>
    <property type="match status" value="1"/>
</dbReference>
<dbReference type="NCBIfam" id="TIGR02686">
    <property type="entry name" value="relax_trwC"/>
    <property type="match status" value="1"/>
</dbReference>
<dbReference type="CDD" id="cd17933">
    <property type="entry name" value="DEXSc_RecD-like"/>
    <property type="match status" value="1"/>
</dbReference>
<protein>
    <submittedName>
        <fullName evidence="6">Conjugative transfer relaxase/helicase TraI</fullName>
    </submittedName>
</protein>
<evidence type="ECO:0000259" key="3">
    <source>
        <dbReference type="Pfam" id="PF18272"/>
    </source>
</evidence>
<dbReference type="Pfam" id="PF13604">
    <property type="entry name" value="AAA_30"/>
    <property type="match status" value="1"/>
</dbReference>
<dbReference type="InterPro" id="IPR014129">
    <property type="entry name" value="Conjug_relaxase_TraI"/>
</dbReference>
<evidence type="ECO:0000313" key="6">
    <source>
        <dbReference type="EMBL" id="MBU9844798.1"/>
    </source>
</evidence>
<feature type="domain" description="TraI 2B/2B-like" evidence="4">
    <location>
        <begin position="633"/>
        <end position="710"/>
    </location>
</feature>
<dbReference type="InterPro" id="IPR040987">
    <property type="entry name" value="TraI_N"/>
</dbReference>
<evidence type="ECO:0000259" key="4">
    <source>
        <dbReference type="Pfam" id="PF18340"/>
    </source>
</evidence>
<keyword evidence="7" id="KW-1185">Reference proteome</keyword>
<feature type="domain" description="DNA helicase TraI type C-terminal" evidence="1">
    <location>
        <begin position="1460"/>
        <end position="1614"/>
    </location>
</feature>
<evidence type="ECO:0000259" key="5">
    <source>
        <dbReference type="Pfam" id="PF22232"/>
    </source>
</evidence>
<dbReference type="InterPro" id="IPR009767">
    <property type="entry name" value="DNA_helicase_TraI_C"/>
</dbReference>
<evidence type="ECO:0000259" key="1">
    <source>
        <dbReference type="Pfam" id="PF07057"/>
    </source>
</evidence>
<proteinExistence type="predicted"/>
<dbReference type="NCBIfam" id="NF041492">
    <property type="entry name" value="MobF"/>
    <property type="match status" value="1"/>
</dbReference>
<dbReference type="InterPro" id="IPR040668">
    <property type="entry name" value="TraI_2B"/>
</dbReference>
<feature type="domain" description="TraI helicase-associated ssDBD N-terminal" evidence="5">
    <location>
        <begin position="436"/>
        <end position="534"/>
    </location>
</feature>
<dbReference type="EMBL" id="JAFMOY010000117">
    <property type="protein sequence ID" value="MBU9844798.1"/>
    <property type="molecule type" value="Genomic_DNA"/>
</dbReference>
<dbReference type="InterPro" id="IPR014862">
    <property type="entry name" value="TrwC"/>
</dbReference>
<evidence type="ECO:0000313" key="7">
    <source>
        <dbReference type="Proteomes" id="UP000739284"/>
    </source>
</evidence>
<comment type="caution">
    <text evidence="6">The sequence shown here is derived from an EMBL/GenBank/DDBJ whole genome shotgun (WGS) entry which is preliminary data.</text>
</comment>
<evidence type="ECO:0000259" key="2">
    <source>
        <dbReference type="Pfam" id="PF08751"/>
    </source>
</evidence>
<accession>A0ABS6LDG3</accession>
<dbReference type="InterPro" id="IPR054558">
    <property type="entry name" value="TraI_hel_assoc_DBD_N"/>
</dbReference>
<dbReference type="Pfam" id="PF07057">
    <property type="entry name" value="TraI_C"/>
    <property type="match status" value="1"/>
</dbReference>
<reference evidence="6 7" key="1">
    <citation type="submission" date="2021-03" db="EMBL/GenBank/DDBJ databases">
        <title>Five novel Rahnella species.</title>
        <authorList>
            <person name="Brady C."/>
            <person name="Asselin J."/>
            <person name="Beer S."/>
            <person name="Bruberg M.B."/>
            <person name="Crampton B."/>
            <person name="Venter S."/>
            <person name="Arnold D."/>
            <person name="Denman S."/>
        </authorList>
    </citation>
    <scope>NUCLEOTIDE SEQUENCE [LARGE SCALE GENOMIC DNA]</scope>
    <source>
        <strain evidence="6 7">FRB 231</strain>
    </source>
</reference>
<dbReference type="Proteomes" id="UP000739284">
    <property type="component" value="Unassembled WGS sequence"/>
</dbReference>
<organism evidence="6 7">
    <name type="scientific">Rahnella ecdela</name>
    <dbReference type="NCBI Taxonomy" id="2816250"/>
    <lineage>
        <taxon>Bacteria</taxon>
        <taxon>Pseudomonadati</taxon>
        <taxon>Pseudomonadota</taxon>
        <taxon>Gammaproteobacteria</taxon>
        <taxon>Enterobacterales</taxon>
        <taxon>Yersiniaceae</taxon>
        <taxon>Rahnella</taxon>
    </lineage>
</organism>
<dbReference type="Pfam" id="PF22232">
    <property type="entry name" value="TraI_hel_assoc_N"/>
    <property type="match status" value="1"/>
</dbReference>
<dbReference type="NCBIfam" id="NF010263">
    <property type="entry name" value="PRK13709.1"/>
    <property type="match status" value="1"/>
</dbReference>
<sequence>MMSFSRIRSAENAASYYTDEDNDYVLGSMSEHWRGEGAKRLGLKGAIDRLTLSEALNGRLPGGADLSRWQRGVNTHRPGYDLTFSAPKSVSVMAMLGGDKRLVEAHNLAVDLALNQVESLASTRSMREGHSETVLTGNLIIACFNHDTSRDQDPHLHTHSVVINATRNGEKWQALSSDTVGKTGFSENVLANQIALGKIYRQALRTAVEKMGYEVEIVGRHDMWELRDVPVKVFSGRSKAIDEAVGADASPQSRDVAALDTRKAKKTLYPAQKMLEWMTTLKTTGFDMATYRERADQRLREGMTPRHPPSQADVNQAIRQAISLLSEAKTQFSYSDVLAKTVSQLPAQGGVIEQARAGIEGAIADQQLIPLDKEKGVFTSYIHVLDELSIKTLSAELLCHGRVAIHPHREGTRAAPFSDVVSKLVQDQPAIAILSGTGGAGLQRDRVAELIRLARAQGRDVQILTGDAASRKFIQNDPHLVNETVLTKARLPDGTAFVPHSTLIVDQGEKLSLKETVTLLEGALRNNVQLLVMDAQQRGGTGNALAIMRDSGSKSYRYEGGKQVDVTVISETDKDQRYSRLAHDYASHLKEGGHAVIQASGPREQKTLIDVVRQALKAKEILSPKDAFISTIVPVWVPSKGRRVRDHYQEGMVLEHWGRQSKSPVRFVIDRIAHKTHALTLRNEAGETKQVPLSALDSQWSLYRPQRLPVAVGEKLHVLGKMPQYQLQSGDVLRVVKVEGGQLGVLRNNQSTPQSLHVAGSPFGAIKVDQAWVEGLGRSVSDTATVFAAVANRDLDRRTLNQISRSGVQVCLYCAQQEQRTTEKLARHFVCRTVIQHLTEVSGREKIEEAMMCQKARLNTPAQQALHLAIPVLEGQKLAFSRISLLATAQQFGESALTLPVLEKEVKQQIHDGVLISVSASHAYGDDLLISRSAFDAEKRIIRHIAEGKGAVQSLIAHVPDQVLTGLTAGQQKATRLILETHDRFVAVQGYAGVGKTTQFTAVMKAINALPEEIRPRVVGLGPTHRAVGEMRSAGIDAQTLSSFLFDADLQHKHGDTLNYRSTVFVVDESSMIGNADMAKTYALITAGGGRAVFSGDSSQLQPISSGQPFKLQQARSAADVAIMKEIVRQTPALRPAVYSMIARDMAGALNTVEHVKPEQVPRQKNAWVPQSSVIEFTRKREQEIQRAAAEGKYLQEAQPASLYACIVNDYMGRTFEARRQTLIVTHLNEDRRAINAQIHSAREKAGELSGKTRRLPILVAANVRDGELRRINTWEEHRDARVLMDKGYHQITDIDVKCGLITLRNSEGTTRLLSPREATSEGLTLYLSDHIDVGAGDKIRFSKSDNERGYIANSVWTVVEVSREGIRLTNGEQTRTVKPESDEAQRHIDLAYAVTAHGAQGASESFAIALEGTDGGRERMVSFESVYVALSRSKQHVQVYTDNRNAWIAAMDNVTERSTAHDVLVPRSEHAVKNAKRLLKHALPLQDVAMGRALLQHSGLQKGHSLARWLTLGQDSQPHISFPVYDSNGKSAGIWLNPLKQGLDLDVLTSQGQVLGIPEAQFVALQASRTGEVRLAQNMHEGTALAARHPESGIVVRLFDEGRPWNPGRMTGGKLWVDGVTDIALSKENACISNEVTQARRADEIQRQALERRAEQTGRAMRETDKSSSIATLPDEKIKTLISDVISRMDKKCLSGKLPVFDLSERQKQADAVNHIVSENRHRERFQQIENGGVSDKTLDEN</sequence>
<dbReference type="RefSeq" id="WP_217148611.1">
    <property type="nucleotide sequence ID" value="NZ_JAFMOY010000117.1"/>
</dbReference>